<dbReference type="InterPro" id="IPR011006">
    <property type="entry name" value="CheY-like_superfamily"/>
</dbReference>
<proteinExistence type="predicted"/>
<dbReference type="InterPro" id="IPR001789">
    <property type="entry name" value="Sig_transdc_resp-reg_receiver"/>
</dbReference>
<dbReference type="Pfam" id="PF00486">
    <property type="entry name" value="Trans_reg_C"/>
    <property type="match status" value="1"/>
</dbReference>
<dbReference type="InterPro" id="IPR036388">
    <property type="entry name" value="WH-like_DNA-bd_sf"/>
</dbReference>
<dbReference type="EMBL" id="JAHESD010000006">
    <property type="protein sequence ID" value="MBT1702534.1"/>
    <property type="molecule type" value="Genomic_DNA"/>
</dbReference>
<dbReference type="CDD" id="cd00383">
    <property type="entry name" value="trans_reg_C"/>
    <property type="match status" value="1"/>
</dbReference>
<dbReference type="Pfam" id="PF00072">
    <property type="entry name" value="Response_reg"/>
    <property type="match status" value="1"/>
</dbReference>
<dbReference type="RefSeq" id="WP_254152502.1">
    <property type="nucleotide sequence ID" value="NZ_JAHESD010000006.1"/>
</dbReference>
<dbReference type="Gene3D" id="1.10.10.10">
    <property type="entry name" value="Winged helix-like DNA-binding domain superfamily/Winged helix DNA-binding domain"/>
    <property type="match status" value="1"/>
</dbReference>
<evidence type="ECO:0000256" key="4">
    <source>
        <dbReference type="PROSITE-ProRule" id="PRU00169"/>
    </source>
</evidence>
<accession>A0ABS5VM60</accession>
<name>A0ABS5VM60_9BACT</name>
<dbReference type="SMART" id="SM00448">
    <property type="entry name" value="REC"/>
    <property type="match status" value="1"/>
</dbReference>
<feature type="domain" description="Response regulatory" evidence="6">
    <location>
        <begin position="7"/>
        <end position="123"/>
    </location>
</feature>
<evidence type="ECO:0000256" key="3">
    <source>
        <dbReference type="ARBA" id="ARBA00023125"/>
    </source>
</evidence>
<dbReference type="Proteomes" id="UP000772618">
    <property type="component" value="Unassembled WGS sequence"/>
</dbReference>
<comment type="caution">
    <text evidence="8">The sequence shown here is derived from an EMBL/GenBank/DDBJ whole genome shotgun (WGS) entry which is preliminary data.</text>
</comment>
<dbReference type="InterPro" id="IPR039420">
    <property type="entry name" value="WalR-like"/>
</dbReference>
<reference evidence="8 9" key="1">
    <citation type="submission" date="2021-05" db="EMBL/GenBank/DDBJ databases">
        <title>A Polyphasic approach of four new species of the genus Ohtaekwangia: Ohtaekwangia histidinii sp. nov., Ohtaekwangia cretensis sp. nov., Ohtaekwangia indiensis sp. nov., Ohtaekwangia reichenbachii sp. nov. from diverse environment.</title>
        <authorList>
            <person name="Octaviana S."/>
        </authorList>
    </citation>
    <scope>NUCLEOTIDE SEQUENCE [LARGE SCALE GENOMIC DNA]</scope>
    <source>
        <strain evidence="8 9">PWU20</strain>
    </source>
</reference>
<dbReference type="CDD" id="cd17574">
    <property type="entry name" value="REC_OmpR"/>
    <property type="match status" value="1"/>
</dbReference>
<organism evidence="8 9">
    <name type="scientific">Chryseosolibacter indicus</name>
    <dbReference type="NCBI Taxonomy" id="2782351"/>
    <lineage>
        <taxon>Bacteria</taxon>
        <taxon>Pseudomonadati</taxon>
        <taxon>Bacteroidota</taxon>
        <taxon>Cytophagia</taxon>
        <taxon>Cytophagales</taxon>
        <taxon>Chryseotaleaceae</taxon>
        <taxon>Chryseosolibacter</taxon>
    </lineage>
</organism>
<dbReference type="PANTHER" id="PTHR48111">
    <property type="entry name" value="REGULATOR OF RPOS"/>
    <property type="match status" value="1"/>
</dbReference>
<dbReference type="PROSITE" id="PS50110">
    <property type="entry name" value="RESPONSE_REGULATORY"/>
    <property type="match status" value="1"/>
</dbReference>
<evidence type="ECO:0000313" key="9">
    <source>
        <dbReference type="Proteomes" id="UP000772618"/>
    </source>
</evidence>
<dbReference type="InterPro" id="IPR001867">
    <property type="entry name" value="OmpR/PhoB-type_DNA-bd"/>
</dbReference>
<evidence type="ECO:0000313" key="8">
    <source>
        <dbReference type="EMBL" id="MBT1702534.1"/>
    </source>
</evidence>
<feature type="domain" description="OmpR/PhoB-type" evidence="7">
    <location>
        <begin position="133"/>
        <end position="227"/>
    </location>
</feature>
<protein>
    <submittedName>
        <fullName evidence="8">Response regulator transcription factor</fullName>
    </submittedName>
</protein>
<dbReference type="SMART" id="SM00862">
    <property type="entry name" value="Trans_reg_C"/>
    <property type="match status" value="1"/>
</dbReference>
<feature type="modified residue" description="4-aspartylphosphate" evidence="4">
    <location>
        <position position="56"/>
    </location>
</feature>
<evidence type="ECO:0000256" key="2">
    <source>
        <dbReference type="ARBA" id="ARBA00023012"/>
    </source>
</evidence>
<evidence type="ECO:0000256" key="5">
    <source>
        <dbReference type="PROSITE-ProRule" id="PRU01091"/>
    </source>
</evidence>
<keyword evidence="3 5" id="KW-0238">DNA-binding</keyword>
<gene>
    <name evidence="8" type="ORF">KK060_04535</name>
</gene>
<dbReference type="Gene3D" id="3.40.50.2300">
    <property type="match status" value="1"/>
</dbReference>
<evidence type="ECO:0000259" key="7">
    <source>
        <dbReference type="PROSITE" id="PS51755"/>
    </source>
</evidence>
<dbReference type="SUPFAM" id="SSF52172">
    <property type="entry name" value="CheY-like"/>
    <property type="match status" value="1"/>
</dbReference>
<feature type="DNA-binding region" description="OmpR/PhoB-type" evidence="5">
    <location>
        <begin position="133"/>
        <end position="227"/>
    </location>
</feature>
<evidence type="ECO:0000259" key="6">
    <source>
        <dbReference type="PROSITE" id="PS50110"/>
    </source>
</evidence>
<dbReference type="PROSITE" id="PS51755">
    <property type="entry name" value="OMPR_PHOB"/>
    <property type="match status" value="1"/>
</dbReference>
<sequence>MIAKQRRILVVDDDSDIVELLKYNLERQGFKVKTLRDSDRAIEVANSFVPDLIILDIMMPQPNGIEVCRKLRTIKKFENTYIFFLTANSEPYYRNAVMNTGADDFIEKVIGLRALTYKVSAVLKKQFIIRKGITEVTIGQLTVNRKTSTVTISNNIIALSPPELEILFFFAQNPNKIISTEDMVHNIWGSEIYLFDTSVEACIRNLRKKIGEGIIEDIKQDCYKLSAKNVLRQSRAHD</sequence>
<keyword evidence="9" id="KW-1185">Reference proteome</keyword>
<keyword evidence="1 4" id="KW-0597">Phosphoprotein</keyword>
<keyword evidence="2" id="KW-0902">Two-component regulatory system</keyword>
<dbReference type="PANTHER" id="PTHR48111:SF40">
    <property type="entry name" value="PHOSPHATE REGULON TRANSCRIPTIONAL REGULATORY PROTEIN PHOB"/>
    <property type="match status" value="1"/>
</dbReference>
<evidence type="ECO:0000256" key="1">
    <source>
        <dbReference type="ARBA" id="ARBA00022553"/>
    </source>
</evidence>